<dbReference type="Proteomes" id="UP000290588">
    <property type="component" value="Unassembled WGS sequence"/>
</dbReference>
<evidence type="ECO:0000313" key="8">
    <source>
        <dbReference type="EMBL" id="RXI30377.1"/>
    </source>
</evidence>
<name>A0A347U878_9BACT</name>
<dbReference type="OrthoDB" id="9765111at2"/>
<dbReference type="RefSeq" id="WP_118917247.1">
    <property type="nucleotide sequence ID" value="NZ_CP032097.1"/>
</dbReference>
<dbReference type="EMBL" id="CP032097">
    <property type="protein sequence ID" value="AXX95056.1"/>
    <property type="molecule type" value="Genomic_DNA"/>
</dbReference>
<dbReference type="EMBL" id="NXIG01000007">
    <property type="protein sequence ID" value="RXI30377.1"/>
    <property type="molecule type" value="Genomic_DNA"/>
</dbReference>
<comment type="function">
    <text evidence="1">Involved in DNA recombination.</text>
</comment>
<keyword evidence="6" id="KW-0812">Transmembrane</keyword>
<comment type="similarity">
    <text evidence="2">Belongs to the RmuC family.</text>
</comment>
<keyword evidence="4" id="KW-0233">DNA recombination</keyword>
<dbReference type="Proteomes" id="UP000262582">
    <property type="component" value="Chromosome"/>
</dbReference>
<reference evidence="8 10" key="1">
    <citation type="submission" date="2017-09" db="EMBL/GenBank/DDBJ databases">
        <title>Genomics of the genus Arcobacter.</title>
        <authorList>
            <person name="Perez-Cataluna A."/>
            <person name="Figueras M.J."/>
            <person name="Salas-Masso N."/>
        </authorList>
    </citation>
    <scope>NUCLEOTIDE SEQUENCE [LARGE SCALE GENOMIC DNA]</scope>
    <source>
        <strain evidence="8 10">CECT 7837</strain>
    </source>
</reference>
<organism evidence="8 10">
    <name type="scientific">Arcobacter ellisii</name>
    <dbReference type="NCBI Taxonomy" id="913109"/>
    <lineage>
        <taxon>Bacteria</taxon>
        <taxon>Pseudomonadati</taxon>
        <taxon>Campylobacterota</taxon>
        <taxon>Epsilonproteobacteria</taxon>
        <taxon>Campylobacterales</taxon>
        <taxon>Arcobacteraceae</taxon>
        <taxon>Arcobacter</taxon>
    </lineage>
</organism>
<evidence type="ECO:0000256" key="6">
    <source>
        <dbReference type="SAM" id="Phobius"/>
    </source>
</evidence>
<dbReference type="Pfam" id="PF02646">
    <property type="entry name" value="RmuC"/>
    <property type="match status" value="1"/>
</dbReference>
<proteinExistence type="inferred from homology"/>
<feature type="coiled-coil region" evidence="5">
    <location>
        <begin position="26"/>
        <end position="92"/>
    </location>
</feature>
<evidence type="ECO:0000313" key="9">
    <source>
        <dbReference type="Proteomes" id="UP000262582"/>
    </source>
</evidence>
<evidence type="ECO:0000313" key="10">
    <source>
        <dbReference type="Proteomes" id="UP000290588"/>
    </source>
</evidence>
<keyword evidence="9" id="KW-1185">Reference proteome</keyword>
<dbReference type="PANTHER" id="PTHR30563:SF0">
    <property type="entry name" value="DNA RECOMBINATION PROTEIN RMUC"/>
    <property type="match status" value="1"/>
</dbReference>
<dbReference type="AlphaFoldDB" id="A0A347U878"/>
<evidence type="ECO:0000256" key="2">
    <source>
        <dbReference type="ARBA" id="ARBA00009840"/>
    </source>
</evidence>
<gene>
    <name evidence="7" type="primary">rmuC</name>
    <name evidence="7" type="ORF">AELL_1393</name>
    <name evidence="8" type="ORF">CP962_08500</name>
</gene>
<protein>
    <submittedName>
        <fullName evidence="7 8">DNA recombination protein</fullName>
    </submittedName>
</protein>
<sequence>MLSQGIIEVNYLTLIVAIIAIISGLLIILQFSRQKYENQLKVLQDEALLKLKALNEKIELNHSYYEAQISTLNNANRKLEEEKKLIKESFEDKLKILEKHSSQINSNTVETYEFKLSSLAKMAEAKEKQLLREFEIKEENFNEKITLLEESKKQLKIEFENLANKLFDENQKKSTLNLTQVLTSFKDQLDSFGKRVNEIYNEETKQRTTLLTEIKNLKDLNNQISTDAVNLTKALKGQNKTQGDWGEMILSSILDQTGLREGKEYTIQGSFNDNDGKRLRPDVIVHLPSKKDIVIDSKVSLNAYINYCKTENEEHKLAASKELVKSIISHIKALSSKRYEEIDGVRTLDFVLMFIPVEGAFILATSTDDNLFKLAFENNIMLVSPSTLYVTLRTIENIWRNEHQNENALLISKKAADLYDKFASFVADIEDIGVNINRTQKAYDSAMNKLTLGNANLIKRAEEFIDLGVKPKKQISNKLINSQEE</sequence>
<evidence type="ECO:0000313" key="7">
    <source>
        <dbReference type="EMBL" id="AXX95056.1"/>
    </source>
</evidence>
<reference evidence="7 9" key="2">
    <citation type="submission" date="2018-08" db="EMBL/GenBank/DDBJ databases">
        <title>Complete genome of the Arcobacter ellisii type strain LMG 26155.</title>
        <authorList>
            <person name="Miller W.G."/>
            <person name="Yee E."/>
            <person name="Bono J.L."/>
        </authorList>
    </citation>
    <scope>NUCLEOTIDE SEQUENCE [LARGE SCALE GENOMIC DNA]</scope>
    <source>
        <strain evidence="7 9">LMG 26155</strain>
    </source>
</reference>
<keyword evidence="6" id="KW-1133">Transmembrane helix</keyword>
<dbReference type="InterPro" id="IPR003798">
    <property type="entry name" value="DNA_recombination_RmuC"/>
</dbReference>
<dbReference type="PANTHER" id="PTHR30563">
    <property type="entry name" value="DNA RECOMBINATION PROTEIN RMUC"/>
    <property type="match status" value="1"/>
</dbReference>
<accession>A0A347U878</accession>
<dbReference type="KEGG" id="aell:AELL_1393"/>
<evidence type="ECO:0000256" key="1">
    <source>
        <dbReference type="ARBA" id="ARBA00003416"/>
    </source>
</evidence>
<keyword evidence="6" id="KW-0472">Membrane</keyword>
<evidence type="ECO:0000256" key="4">
    <source>
        <dbReference type="ARBA" id="ARBA00023172"/>
    </source>
</evidence>
<keyword evidence="3 5" id="KW-0175">Coiled coil</keyword>
<feature type="transmembrane region" description="Helical" evidence="6">
    <location>
        <begin position="12"/>
        <end position="31"/>
    </location>
</feature>
<evidence type="ECO:0000256" key="5">
    <source>
        <dbReference type="SAM" id="Coils"/>
    </source>
</evidence>
<evidence type="ECO:0000256" key="3">
    <source>
        <dbReference type="ARBA" id="ARBA00023054"/>
    </source>
</evidence>
<feature type="coiled-coil region" evidence="5">
    <location>
        <begin position="120"/>
        <end position="172"/>
    </location>
</feature>
<dbReference type="GO" id="GO:0006310">
    <property type="term" value="P:DNA recombination"/>
    <property type="evidence" value="ECO:0007669"/>
    <property type="project" value="UniProtKB-KW"/>
</dbReference>